<feature type="region of interest" description="Disordered" evidence="1">
    <location>
        <begin position="45"/>
        <end position="66"/>
    </location>
</feature>
<gene>
    <name evidence="2" type="ORF">Csa_2G271440</name>
</gene>
<evidence type="ECO:0000256" key="1">
    <source>
        <dbReference type="SAM" id="MobiDB-lite"/>
    </source>
</evidence>
<dbReference type="Proteomes" id="UP000029981">
    <property type="component" value="Chromosome 2"/>
</dbReference>
<reference evidence="2 3" key="3">
    <citation type="journal article" date="2010" name="BMC Genomics">
        <title>Transcriptome sequencing and comparative analysis of cucumber flowers with different sex types.</title>
        <authorList>
            <person name="Guo S."/>
            <person name="Zheng Y."/>
            <person name="Joung J.G."/>
            <person name="Liu S."/>
            <person name="Zhang Z."/>
            <person name="Crasta O.R."/>
            <person name="Sobral B.W."/>
            <person name="Xu Y."/>
            <person name="Huang S."/>
            <person name="Fei Z."/>
        </authorList>
    </citation>
    <scope>NUCLEOTIDE SEQUENCE [LARGE SCALE GENOMIC DNA]</scope>
    <source>
        <strain evidence="3">cv. 9930</strain>
    </source>
</reference>
<reference evidence="2 3" key="4">
    <citation type="journal article" date="2011" name="BMC Genomics">
        <title>RNA-Seq improves annotation of protein-coding genes in the cucumber genome.</title>
        <authorList>
            <person name="Li Z."/>
            <person name="Zhang Z."/>
            <person name="Yan P."/>
            <person name="Huang S."/>
            <person name="Fei Z."/>
            <person name="Lin K."/>
        </authorList>
    </citation>
    <scope>NUCLEOTIDE SEQUENCE [LARGE SCALE GENOMIC DNA]</scope>
    <source>
        <strain evidence="3">cv. 9930</strain>
    </source>
</reference>
<keyword evidence="3" id="KW-1185">Reference proteome</keyword>
<dbReference type="Gramene" id="KGN61951">
    <property type="protein sequence ID" value="KGN61951"/>
    <property type="gene ID" value="Csa_2G271440"/>
</dbReference>
<sequence length="121" mass="13222">MEDSPSPSPSPSPTSFLSPNHPLSSPELEFSDDIEMTPLQSYTSLKDLLPDSPSPPPSATSPAFDQLPIKNPLVKHAALAYLQPMLTPPTTSHPTFLRILKKHGFGCIEWLAAVVHEVRRV</sequence>
<feature type="region of interest" description="Disordered" evidence="1">
    <location>
        <begin position="1"/>
        <end position="28"/>
    </location>
</feature>
<feature type="compositionally biased region" description="Pro residues" evidence="1">
    <location>
        <begin position="1"/>
        <end position="12"/>
    </location>
</feature>
<accession>A0A0A0LPR9</accession>
<evidence type="ECO:0000313" key="3">
    <source>
        <dbReference type="Proteomes" id="UP000029981"/>
    </source>
</evidence>
<evidence type="ECO:0000313" key="2">
    <source>
        <dbReference type="EMBL" id="KGN61951.1"/>
    </source>
</evidence>
<organism evidence="2 3">
    <name type="scientific">Cucumis sativus</name>
    <name type="common">Cucumber</name>
    <dbReference type="NCBI Taxonomy" id="3659"/>
    <lineage>
        <taxon>Eukaryota</taxon>
        <taxon>Viridiplantae</taxon>
        <taxon>Streptophyta</taxon>
        <taxon>Embryophyta</taxon>
        <taxon>Tracheophyta</taxon>
        <taxon>Spermatophyta</taxon>
        <taxon>Magnoliopsida</taxon>
        <taxon>eudicotyledons</taxon>
        <taxon>Gunneridae</taxon>
        <taxon>Pentapetalae</taxon>
        <taxon>rosids</taxon>
        <taxon>fabids</taxon>
        <taxon>Cucurbitales</taxon>
        <taxon>Cucurbitaceae</taxon>
        <taxon>Benincaseae</taxon>
        <taxon>Cucumis</taxon>
    </lineage>
</organism>
<reference evidence="2 3" key="2">
    <citation type="journal article" date="2009" name="PLoS ONE">
        <title>An integrated genetic and cytogenetic map of the cucumber genome.</title>
        <authorList>
            <person name="Ren Y."/>
            <person name="Zhang Z."/>
            <person name="Liu J."/>
            <person name="Staub J.E."/>
            <person name="Han Y."/>
            <person name="Cheng Z."/>
            <person name="Li X."/>
            <person name="Lu J."/>
            <person name="Miao H."/>
            <person name="Kang H."/>
            <person name="Xie B."/>
            <person name="Gu X."/>
            <person name="Wang X."/>
            <person name="Du Y."/>
            <person name="Jin W."/>
            <person name="Huang S."/>
        </authorList>
    </citation>
    <scope>NUCLEOTIDE SEQUENCE [LARGE SCALE GENOMIC DNA]</scope>
    <source>
        <strain evidence="3">cv. 9930</strain>
    </source>
</reference>
<name>A0A0A0LPR9_CUCSA</name>
<protein>
    <submittedName>
        <fullName evidence="2">Uncharacterized protein</fullName>
    </submittedName>
</protein>
<dbReference type="PANTHER" id="PTHR34569:SF12">
    <property type="entry name" value="TRANSMEMBRANE PROTEIN"/>
    <property type="match status" value="1"/>
</dbReference>
<proteinExistence type="predicted"/>
<dbReference type="AlphaFoldDB" id="A0A0A0LPR9"/>
<dbReference type="PANTHER" id="PTHR34569">
    <property type="entry name" value="EXPRESSED PROTEIN"/>
    <property type="match status" value="1"/>
</dbReference>
<reference evidence="2 3" key="1">
    <citation type="journal article" date="2009" name="Nat. Genet.">
        <title>The genome of the cucumber, Cucumis sativus L.</title>
        <authorList>
            <person name="Huang S."/>
            <person name="Li R."/>
            <person name="Zhang Z."/>
            <person name="Li L."/>
            <person name="Gu X."/>
            <person name="Fan W."/>
            <person name="Lucas W.J."/>
            <person name="Wang X."/>
            <person name="Xie B."/>
            <person name="Ni P."/>
            <person name="Ren Y."/>
            <person name="Zhu H."/>
            <person name="Li J."/>
            <person name="Lin K."/>
            <person name="Jin W."/>
            <person name="Fei Z."/>
            <person name="Li G."/>
            <person name="Staub J."/>
            <person name="Kilian A."/>
            <person name="van der Vossen E.A."/>
            <person name="Wu Y."/>
            <person name="Guo J."/>
            <person name="He J."/>
            <person name="Jia Z."/>
            <person name="Ren Y."/>
            <person name="Tian G."/>
            <person name="Lu Y."/>
            <person name="Ruan J."/>
            <person name="Qian W."/>
            <person name="Wang M."/>
            <person name="Huang Q."/>
            <person name="Li B."/>
            <person name="Xuan Z."/>
            <person name="Cao J."/>
            <person name="Asan"/>
            <person name="Wu Z."/>
            <person name="Zhang J."/>
            <person name="Cai Q."/>
            <person name="Bai Y."/>
            <person name="Zhao B."/>
            <person name="Han Y."/>
            <person name="Li Y."/>
            <person name="Li X."/>
            <person name="Wang S."/>
            <person name="Shi Q."/>
            <person name="Liu S."/>
            <person name="Cho W.K."/>
            <person name="Kim J.Y."/>
            <person name="Xu Y."/>
            <person name="Heller-Uszynska K."/>
            <person name="Miao H."/>
            <person name="Cheng Z."/>
            <person name="Zhang S."/>
            <person name="Wu J."/>
            <person name="Yang Y."/>
            <person name="Kang H."/>
            <person name="Li M."/>
            <person name="Liang H."/>
            <person name="Ren X."/>
            <person name="Shi Z."/>
            <person name="Wen M."/>
            <person name="Jian M."/>
            <person name="Yang H."/>
            <person name="Zhang G."/>
            <person name="Yang Z."/>
            <person name="Chen R."/>
            <person name="Liu S."/>
            <person name="Li J."/>
            <person name="Ma L."/>
            <person name="Liu H."/>
            <person name="Zhou Y."/>
            <person name="Zhao J."/>
            <person name="Fang X."/>
            <person name="Li G."/>
            <person name="Fang L."/>
            <person name="Li Y."/>
            <person name="Liu D."/>
            <person name="Zheng H."/>
            <person name="Zhang Y."/>
            <person name="Qin N."/>
            <person name="Li Z."/>
            <person name="Yang G."/>
            <person name="Yang S."/>
            <person name="Bolund L."/>
            <person name="Kristiansen K."/>
            <person name="Zheng H."/>
            <person name="Li S."/>
            <person name="Zhang X."/>
            <person name="Yang H."/>
            <person name="Wang J."/>
            <person name="Sun R."/>
            <person name="Zhang B."/>
            <person name="Jiang S."/>
            <person name="Wang J."/>
            <person name="Du Y."/>
            <person name="Li S."/>
        </authorList>
    </citation>
    <scope>NUCLEOTIDE SEQUENCE [LARGE SCALE GENOMIC DNA]</scope>
    <source>
        <strain evidence="3">cv. 9930</strain>
    </source>
</reference>
<dbReference type="EMBL" id="CM002923">
    <property type="protein sequence ID" value="KGN61951.1"/>
    <property type="molecule type" value="Genomic_DNA"/>
</dbReference>